<keyword evidence="1" id="KW-0812">Transmembrane</keyword>
<feature type="transmembrane region" description="Helical" evidence="1">
    <location>
        <begin position="56"/>
        <end position="74"/>
    </location>
</feature>
<evidence type="ECO:0000313" key="2">
    <source>
        <dbReference type="Proteomes" id="UP000887565"/>
    </source>
</evidence>
<dbReference type="AlphaFoldDB" id="A0A915KAM2"/>
<organism evidence="2 3">
    <name type="scientific">Romanomermis culicivorax</name>
    <name type="common">Nematode worm</name>
    <dbReference type="NCBI Taxonomy" id="13658"/>
    <lineage>
        <taxon>Eukaryota</taxon>
        <taxon>Metazoa</taxon>
        <taxon>Ecdysozoa</taxon>
        <taxon>Nematoda</taxon>
        <taxon>Enoplea</taxon>
        <taxon>Dorylaimia</taxon>
        <taxon>Mermithida</taxon>
        <taxon>Mermithoidea</taxon>
        <taxon>Mermithidae</taxon>
        <taxon>Romanomermis</taxon>
    </lineage>
</organism>
<keyword evidence="1" id="KW-0472">Membrane</keyword>
<dbReference type="Proteomes" id="UP000887565">
    <property type="component" value="Unplaced"/>
</dbReference>
<accession>A0A915KAM2</accession>
<reference evidence="3" key="1">
    <citation type="submission" date="2022-11" db="UniProtKB">
        <authorList>
            <consortium name="WormBaseParasite"/>
        </authorList>
    </citation>
    <scope>IDENTIFICATION</scope>
</reference>
<keyword evidence="1" id="KW-1133">Transmembrane helix</keyword>
<name>A0A915KAM2_ROMCU</name>
<proteinExistence type="predicted"/>
<sequence>MNGSVILDSSYAVVEPGKVVAIITWLYGIPGMCYLSIVFLSMYFVAKAKFVPTNVLMMNILIIDWSIISLFTIYCAPCEWAGKPVHNKGISLPQQCRKLCGLNEYNAGGNSKFLKNYKDMI</sequence>
<dbReference type="WBParaSite" id="nRc.2.0.1.t34963-RA">
    <property type="protein sequence ID" value="nRc.2.0.1.t34963-RA"/>
    <property type="gene ID" value="nRc.2.0.1.g34963"/>
</dbReference>
<evidence type="ECO:0000256" key="1">
    <source>
        <dbReference type="SAM" id="Phobius"/>
    </source>
</evidence>
<keyword evidence="2" id="KW-1185">Reference proteome</keyword>
<evidence type="ECO:0000313" key="3">
    <source>
        <dbReference type="WBParaSite" id="nRc.2.0.1.t34963-RA"/>
    </source>
</evidence>
<feature type="transmembrane region" description="Helical" evidence="1">
    <location>
        <begin position="20"/>
        <end position="44"/>
    </location>
</feature>
<protein>
    <submittedName>
        <fullName evidence="3">Uncharacterized protein</fullName>
    </submittedName>
</protein>